<gene>
    <name evidence="1" type="ORF">L6452_17454</name>
</gene>
<comment type="caution">
    <text evidence="1">The sequence shown here is derived from an EMBL/GenBank/DDBJ whole genome shotgun (WGS) entry which is preliminary data.</text>
</comment>
<name>A0ACB9C3L6_ARCLA</name>
<dbReference type="EMBL" id="CM042051">
    <property type="protein sequence ID" value="KAI3728810.1"/>
    <property type="molecule type" value="Genomic_DNA"/>
</dbReference>
<protein>
    <submittedName>
        <fullName evidence="1">Uncharacterized protein</fullName>
    </submittedName>
</protein>
<evidence type="ECO:0000313" key="2">
    <source>
        <dbReference type="Proteomes" id="UP001055879"/>
    </source>
</evidence>
<reference evidence="1 2" key="2">
    <citation type="journal article" date="2022" name="Mol. Ecol. Resour.">
        <title>The genomes of chicory, endive, great burdock and yacon provide insights into Asteraceae paleo-polyploidization history and plant inulin production.</title>
        <authorList>
            <person name="Fan W."/>
            <person name="Wang S."/>
            <person name="Wang H."/>
            <person name="Wang A."/>
            <person name="Jiang F."/>
            <person name="Liu H."/>
            <person name="Zhao H."/>
            <person name="Xu D."/>
            <person name="Zhang Y."/>
        </authorList>
    </citation>
    <scope>NUCLEOTIDE SEQUENCE [LARGE SCALE GENOMIC DNA]</scope>
    <source>
        <strain evidence="2">cv. Niubang</strain>
    </source>
</reference>
<evidence type="ECO:0000313" key="1">
    <source>
        <dbReference type="EMBL" id="KAI3728810.1"/>
    </source>
</evidence>
<organism evidence="1 2">
    <name type="scientific">Arctium lappa</name>
    <name type="common">Greater burdock</name>
    <name type="synonym">Lappa major</name>
    <dbReference type="NCBI Taxonomy" id="4217"/>
    <lineage>
        <taxon>Eukaryota</taxon>
        <taxon>Viridiplantae</taxon>
        <taxon>Streptophyta</taxon>
        <taxon>Embryophyta</taxon>
        <taxon>Tracheophyta</taxon>
        <taxon>Spermatophyta</taxon>
        <taxon>Magnoliopsida</taxon>
        <taxon>eudicotyledons</taxon>
        <taxon>Gunneridae</taxon>
        <taxon>Pentapetalae</taxon>
        <taxon>asterids</taxon>
        <taxon>campanulids</taxon>
        <taxon>Asterales</taxon>
        <taxon>Asteraceae</taxon>
        <taxon>Carduoideae</taxon>
        <taxon>Cardueae</taxon>
        <taxon>Arctiinae</taxon>
        <taxon>Arctium</taxon>
    </lineage>
</organism>
<reference evidence="2" key="1">
    <citation type="journal article" date="2022" name="Mol. Ecol. Resour.">
        <title>The genomes of chicory, endive, great burdock and yacon provide insights into Asteraceae palaeo-polyploidization history and plant inulin production.</title>
        <authorList>
            <person name="Fan W."/>
            <person name="Wang S."/>
            <person name="Wang H."/>
            <person name="Wang A."/>
            <person name="Jiang F."/>
            <person name="Liu H."/>
            <person name="Zhao H."/>
            <person name="Xu D."/>
            <person name="Zhang Y."/>
        </authorList>
    </citation>
    <scope>NUCLEOTIDE SEQUENCE [LARGE SCALE GENOMIC DNA]</scope>
    <source>
        <strain evidence="2">cv. Niubang</strain>
    </source>
</reference>
<accession>A0ACB9C3L6</accession>
<keyword evidence="2" id="KW-1185">Reference proteome</keyword>
<proteinExistence type="predicted"/>
<sequence length="97" mass="10580">MVRKSEGERLKSGDGGVCFSQPGDGNEETESLFDVIVALEIEEEEETNGYKETFSRIGSMRIGSCYISLPCITRDHNFALEDENGSVNLKGSVSPSV</sequence>
<dbReference type="Proteomes" id="UP001055879">
    <property type="component" value="Linkage Group LG05"/>
</dbReference>